<feature type="transmembrane region" description="Helical" evidence="1">
    <location>
        <begin position="14"/>
        <end position="32"/>
    </location>
</feature>
<dbReference type="Pfam" id="PF07698">
    <property type="entry name" value="7TM-7TMR_HD"/>
    <property type="match status" value="1"/>
</dbReference>
<dbReference type="InterPro" id="IPR011621">
    <property type="entry name" value="Metal-dep_PHydrolase_7TM_intra"/>
</dbReference>
<dbReference type="RefSeq" id="WP_207972606.1">
    <property type="nucleotide sequence ID" value="NZ_CP071795.1"/>
</dbReference>
<reference evidence="3 4" key="1">
    <citation type="submission" date="2021-03" db="EMBL/GenBank/DDBJ databases">
        <title>Complete genome of Polaribacter_sp.G4M1.</title>
        <authorList>
            <person name="Jeong S.W."/>
            <person name="Bae J.W."/>
        </authorList>
    </citation>
    <scope>NUCLEOTIDE SEQUENCE [LARGE SCALE GENOMIC DNA]</scope>
    <source>
        <strain evidence="3 4">G4M1</strain>
    </source>
</reference>
<accession>A0ABX7SZQ3</accession>
<protein>
    <submittedName>
        <fullName evidence="3">HDIG domain-containing protein</fullName>
    </submittedName>
</protein>
<keyword evidence="1" id="KW-0812">Transmembrane</keyword>
<organism evidence="3 4">
    <name type="scientific">Polaribacter batillariae</name>
    <dbReference type="NCBI Taxonomy" id="2808900"/>
    <lineage>
        <taxon>Bacteria</taxon>
        <taxon>Pseudomonadati</taxon>
        <taxon>Bacteroidota</taxon>
        <taxon>Flavobacteriia</taxon>
        <taxon>Flavobacteriales</taxon>
        <taxon>Flavobacteriaceae</taxon>
    </lineage>
</organism>
<dbReference type="SMART" id="SM00471">
    <property type="entry name" value="HDc"/>
    <property type="match status" value="1"/>
</dbReference>
<dbReference type="Pfam" id="PF01966">
    <property type="entry name" value="HD"/>
    <property type="match status" value="1"/>
</dbReference>
<keyword evidence="4" id="KW-1185">Reference proteome</keyword>
<dbReference type="PANTHER" id="PTHR36442">
    <property type="entry name" value="CYCLIC-DI-AMP PHOSPHODIESTERASE PGPH"/>
    <property type="match status" value="1"/>
</dbReference>
<evidence type="ECO:0000313" key="3">
    <source>
        <dbReference type="EMBL" id="QTD38476.1"/>
    </source>
</evidence>
<dbReference type="PANTHER" id="PTHR36442:SF1">
    <property type="entry name" value="CYCLIC-DI-AMP PHOSPHODIESTERASE PGPH"/>
    <property type="match status" value="1"/>
</dbReference>
<dbReference type="InterPro" id="IPR006675">
    <property type="entry name" value="HDIG_dom"/>
</dbReference>
<evidence type="ECO:0000313" key="4">
    <source>
        <dbReference type="Proteomes" id="UP000663935"/>
    </source>
</evidence>
<dbReference type="InterPro" id="IPR052722">
    <property type="entry name" value="PgpH_phosphodiesterase"/>
</dbReference>
<feature type="transmembrane region" description="Helical" evidence="1">
    <location>
        <begin position="370"/>
        <end position="389"/>
    </location>
</feature>
<dbReference type="Proteomes" id="UP000663935">
    <property type="component" value="Chromosome"/>
</dbReference>
<sequence>MNNLVNKLYQNNTIIYKVILFLLTTIAIVYLFPKGGQFKYDYSNGQLWKYDNLYAPFDFAIQKSEEEIAIEKKEIEVNAKLYFNFDSNIINEVKDAFNKRMVLFRESDSLSVREINKLKNSGLNAIEEVYKTGFLEVISQDKVSNQNELVAIRKNNVVEDVLFKNLYNSSEVLNIIKKNLGTEPYSKEQIRVLDILSEIIKPNVFYDSDFTNKIIDTEIKNITYTKGKVSAGELIILKGGIVEGKKLEMLNSLKSESESKVWTDSNYNWIIFGYTILVALAMLMLLLFLKKYRLEIYNNNNTVTFIFFNVFLMIFVQTLVIKYNPDYLYIVPLSVLPIVLKAFFDARLGLFTHVLTVLLLGYIVPNSFEFIYLHIIAGIVTILTVSELYKRANLFISVAQITLIYMITYLAFSIIKEGNASQINLDYFMLFAANGLLSFLAIILIYMYEKVFGLVSDVTLLELSNTNSKLLRELNEKAPGTFQHSMQVANLAEAAANEIGANSMLVRTGALYHDVGKIVNPMYFIENQTTGVNPHNDLSPRDSAKIITDHVIKGVEVAKKYNIPDRIIDFIRTHHGTSTTYYFYVKEQEQNPDIKVDVKKFQYQGPLPFSKETAILMMCDAAEAASKSLGKPTAQSISSLIDKITDKQMADNQFINSDITLKEIETIKKVIKKKLMNIYHLRVEYPE</sequence>
<proteinExistence type="predicted"/>
<keyword evidence="1" id="KW-1133">Transmembrane helix</keyword>
<dbReference type="InterPro" id="IPR003607">
    <property type="entry name" value="HD/PDEase_dom"/>
</dbReference>
<dbReference type="Pfam" id="PF07697">
    <property type="entry name" value="7TMR-HDED"/>
    <property type="match status" value="1"/>
</dbReference>
<dbReference type="NCBIfam" id="TIGR00277">
    <property type="entry name" value="HDIG"/>
    <property type="match status" value="1"/>
</dbReference>
<dbReference type="SUPFAM" id="SSF109604">
    <property type="entry name" value="HD-domain/PDEase-like"/>
    <property type="match status" value="1"/>
</dbReference>
<evidence type="ECO:0000256" key="1">
    <source>
        <dbReference type="SAM" id="Phobius"/>
    </source>
</evidence>
<feature type="domain" description="HD/PDEase" evidence="2">
    <location>
        <begin position="477"/>
        <end position="634"/>
    </location>
</feature>
<feature type="transmembrane region" description="Helical" evidence="1">
    <location>
        <begin position="427"/>
        <end position="448"/>
    </location>
</feature>
<keyword evidence="1" id="KW-0472">Membrane</keyword>
<evidence type="ECO:0000259" key="2">
    <source>
        <dbReference type="SMART" id="SM00471"/>
    </source>
</evidence>
<feature type="transmembrane region" description="Helical" evidence="1">
    <location>
        <begin position="348"/>
        <end position="364"/>
    </location>
</feature>
<dbReference type="InterPro" id="IPR011624">
    <property type="entry name" value="Metal-dep_PHydrolase_7TM_extra"/>
</dbReference>
<dbReference type="CDD" id="cd00077">
    <property type="entry name" value="HDc"/>
    <property type="match status" value="1"/>
</dbReference>
<feature type="transmembrane region" description="Helical" evidence="1">
    <location>
        <begin position="267"/>
        <end position="289"/>
    </location>
</feature>
<dbReference type="EMBL" id="CP071795">
    <property type="protein sequence ID" value="QTD38476.1"/>
    <property type="molecule type" value="Genomic_DNA"/>
</dbReference>
<feature type="transmembrane region" description="Helical" evidence="1">
    <location>
        <begin position="394"/>
        <end position="415"/>
    </location>
</feature>
<feature type="transmembrane region" description="Helical" evidence="1">
    <location>
        <begin position="301"/>
        <end position="321"/>
    </location>
</feature>
<dbReference type="InterPro" id="IPR006674">
    <property type="entry name" value="HD_domain"/>
</dbReference>
<gene>
    <name evidence="3" type="ORF">JL193_04070</name>
</gene>
<dbReference type="Gene3D" id="1.10.3210.10">
    <property type="entry name" value="Hypothetical protein af1432"/>
    <property type="match status" value="1"/>
</dbReference>
<name>A0ABX7SZQ3_9FLAO</name>